<keyword evidence="8 9" id="KW-0472">Membrane</keyword>
<feature type="repeat" description="Solcar" evidence="9">
    <location>
        <begin position="6"/>
        <end position="105"/>
    </location>
</feature>
<dbReference type="Gene3D" id="1.50.40.10">
    <property type="entry name" value="Mitochondrial carrier domain"/>
    <property type="match status" value="1"/>
</dbReference>
<evidence type="ECO:0000256" key="3">
    <source>
        <dbReference type="ARBA" id="ARBA00022448"/>
    </source>
</evidence>
<dbReference type="GO" id="GO:0000064">
    <property type="term" value="F:L-ornithine transmembrane transporter activity"/>
    <property type="evidence" value="ECO:0007669"/>
    <property type="project" value="TreeGrafter"/>
</dbReference>
<keyword evidence="4 9" id="KW-0812">Transmembrane</keyword>
<dbReference type="GO" id="GO:1990575">
    <property type="term" value="P:mitochondrial L-ornithine transmembrane transport"/>
    <property type="evidence" value="ECO:0007669"/>
    <property type="project" value="TreeGrafter"/>
</dbReference>
<dbReference type="InterPro" id="IPR050567">
    <property type="entry name" value="Mitochondrial_Carrier"/>
</dbReference>
<evidence type="ECO:0000256" key="9">
    <source>
        <dbReference type="PROSITE-ProRule" id="PRU00282"/>
    </source>
</evidence>
<dbReference type="GO" id="GO:0031966">
    <property type="term" value="C:mitochondrial membrane"/>
    <property type="evidence" value="ECO:0007669"/>
    <property type="project" value="UniProtKB-SubCell"/>
</dbReference>
<proteinExistence type="inferred from homology"/>
<feature type="transmembrane region" description="Helical" evidence="11">
    <location>
        <begin position="6"/>
        <end position="27"/>
    </location>
</feature>
<evidence type="ECO:0000256" key="7">
    <source>
        <dbReference type="ARBA" id="ARBA00023128"/>
    </source>
</evidence>
<dbReference type="InterPro" id="IPR023395">
    <property type="entry name" value="MCP_dom_sf"/>
</dbReference>
<keyword evidence="7" id="KW-0496">Mitochondrion</keyword>
<keyword evidence="3 10" id="KW-0813">Transport</keyword>
<feature type="transmembrane region" description="Helical" evidence="11">
    <location>
        <begin position="77"/>
        <end position="99"/>
    </location>
</feature>
<keyword evidence="13" id="KW-1185">Reference proteome</keyword>
<evidence type="ECO:0000313" key="12">
    <source>
        <dbReference type="EMBL" id="KAK1926823.1"/>
    </source>
</evidence>
<evidence type="ECO:0000313" key="13">
    <source>
        <dbReference type="Proteomes" id="UP001182556"/>
    </source>
</evidence>
<name>A0AAD9FV97_PAPLA</name>
<dbReference type="PANTHER" id="PTHR45624:SF12">
    <property type="entry name" value="MITOCHONDRIAL ORNITHINE TRANSPORTER 1"/>
    <property type="match status" value="1"/>
</dbReference>
<comment type="caution">
    <text evidence="12">The sequence shown here is derived from an EMBL/GenBank/DDBJ whole genome shotgun (WGS) entry which is preliminary data.</text>
</comment>
<dbReference type="AlphaFoldDB" id="A0AAD9FV97"/>
<sequence length="320" mass="34903">MFEFIATLLLATLLMIVLMAIGVAITMPFHGALVRLRANYNPRAVGLEGTENRVGPTLRSILGTLQRTKRLEGWNGLYKGAYPMLIYVTLISIASIIFIGGSSSPGPKGTYSVPESGGIRMGLFTIVLTAISLPMTIIINRSIITPYKLPIDPRTSLRVLLSQHELAKPLSLYLTPGLLAATLTHTLCVTILAHTMRVFLLGTADPETGYSETAYWRWALFFIFQAGATGYLAPLEVIATRLSVQPNNGGFQAVPGEEEAIPEGVSYAGTDEDVIGLRPTTEPYEGFVDCARKVIEEEGWQSLYRGWWWTMGGNVFGAVS</sequence>
<feature type="transmembrane region" description="Helical" evidence="11">
    <location>
        <begin position="214"/>
        <end position="233"/>
    </location>
</feature>
<dbReference type="PROSITE" id="PS50920">
    <property type="entry name" value="SOLCAR"/>
    <property type="match status" value="2"/>
</dbReference>
<reference evidence="12" key="1">
    <citation type="submission" date="2023-02" db="EMBL/GenBank/DDBJ databases">
        <title>Identification and recombinant expression of a fungal hydrolase from Papiliotrema laurentii that hydrolyzes apple cutin and clears colloidal polyester polyurethane.</title>
        <authorList>
            <consortium name="DOE Joint Genome Institute"/>
            <person name="Roman V.A."/>
            <person name="Bojanowski C."/>
            <person name="Crable B.R."/>
            <person name="Wagner D.N."/>
            <person name="Hung C.S."/>
            <person name="Nadeau L.J."/>
            <person name="Schratz L."/>
            <person name="Haridas S."/>
            <person name="Pangilinan J."/>
            <person name="Lipzen A."/>
            <person name="Na H."/>
            <person name="Yan M."/>
            <person name="Ng V."/>
            <person name="Grigoriev I.V."/>
            <person name="Spatafora J.W."/>
            <person name="Barlow D."/>
            <person name="Biffinger J."/>
            <person name="Kelley-Loughnane N."/>
            <person name="Varaljay V.A."/>
            <person name="Crookes-Goodson W.J."/>
        </authorList>
    </citation>
    <scope>NUCLEOTIDE SEQUENCE</scope>
    <source>
        <strain evidence="12">5307AH</strain>
    </source>
</reference>
<comment type="similarity">
    <text evidence="2 10">Belongs to the mitochondrial carrier (TC 2.A.29) family.</text>
</comment>
<evidence type="ECO:0000256" key="6">
    <source>
        <dbReference type="ARBA" id="ARBA00022989"/>
    </source>
</evidence>
<dbReference type="SUPFAM" id="SSF103506">
    <property type="entry name" value="Mitochondrial carrier"/>
    <property type="match status" value="2"/>
</dbReference>
<evidence type="ECO:0000256" key="10">
    <source>
        <dbReference type="RuleBase" id="RU000488"/>
    </source>
</evidence>
<evidence type="ECO:0000256" key="8">
    <source>
        <dbReference type="ARBA" id="ARBA00023136"/>
    </source>
</evidence>
<feature type="repeat" description="Solcar" evidence="9">
    <location>
        <begin position="217"/>
        <end position="320"/>
    </location>
</feature>
<dbReference type="Pfam" id="PF00153">
    <property type="entry name" value="Mito_carr"/>
    <property type="match status" value="1"/>
</dbReference>
<dbReference type="EMBL" id="JAODAN010000002">
    <property type="protein sequence ID" value="KAK1926823.1"/>
    <property type="molecule type" value="Genomic_DNA"/>
</dbReference>
<feature type="transmembrane region" description="Helical" evidence="11">
    <location>
        <begin position="170"/>
        <end position="194"/>
    </location>
</feature>
<evidence type="ECO:0000256" key="2">
    <source>
        <dbReference type="ARBA" id="ARBA00006375"/>
    </source>
</evidence>
<dbReference type="Proteomes" id="UP001182556">
    <property type="component" value="Unassembled WGS sequence"/>
</dbReference>
<dbReference type="PANTHER" id="PTHR45624">
    <property type="entry name" value="MITOCHONDRIAL BASIC AMINO ACIDS TRANSPORTER-RELATED"/>
    <property type="match status" value="1"/>
</dbReference>
<keyword evidence="6 11" id="KW-1133">Transmembrane helix</keyword>
<evidence type="ECO:0000256" key="1">
    <source>
        <dbReference type="ARBA" id="ARBA00004225"/>
    </source>
</evidence>
<comment type="subcellular location">
    <subcellularLocation>
        <location evidence="1">Mitochondrion membrane</location>
        <topology evidence="1">Multi-pass membrane protein</topology>
    </subcellularLocation>
</comment>
<evidence type="ECO:0000256" key="4">
    <source>
        <dbReference type="ARBA" id="ARBA00022692"/>
    </source>
</evidence>
<evidence type="ECO:0008006" key="14">
    <source>
        <dbReference type="Google" id="ProtNLM"/>
    </source>
</evidence>
<protein>
    <recommendedName>
        <fullName evidence="14">Mitochondrial carrier</fullName>
    </recommendedName>
</protein>
<dbReference type="InterPro" id="IPR018108">
    <property type="entry name" value="MCP_transmembrane"/>
</dbReference>
<accession>A0AAD9FV97</accession>
<evidence type="ECO:0000256" key="11">
    <source>
        <dbReference type="SAM" id="Phobius"/>
    </source>
</evidence>
<keyword evidence="5" id="KW-0677">Repeat</keyword>
<feature type="transmembrane region" description="Helical" evidence="11">
    <location>
        <begin position="119"/>
        <end position="139"/>
    </location>
</feature>
<evidence type="ECO:0000256" key="5">
    <source>
        <dbReference type="ARBA" id="ARBA00022737"/>
    </source>
</evidence>
<gene>
    <name evidence="12" type="ORF">DB88DRAFT_483123</name>
</gene>
<organism evidence="12 13">
    <name type="scientific">Papiliotrema laurentii</name>
    <name type="common">Cryptococcus laurentii</name>
    <dbReference type="NCBI Taxonomy" id="5418"/>
    <lineage>
        <taxon>Eukaryota</taxon>
        <taxon>Fungi</taxon>
        <taxon>Dikarya</taxon>
        <taxon>Basidiomycota</taxon>
        <taxon>Agaricomycotina</taxon>
        <taxon>Tremellomycetes</taxon>
        <taxon>Tremellales</taxon>
        <taxon>Rhynchogastremaceae</taxon>
        <taxon>Papiliotrema</taxon>
    </lineage>
</organism>